<feature type="coiled-coil region" evidence="1">
    <location>
        <begin position="268"/>
        <end position="295"/>
    </location>
</feature>
<evidence type="ECO:0000256" key="2">
    <source>
        <dbReference type="SAM" id="MobiDB-lite"/>
    </source>
</evidence>
<evidence type="ECO:0000313" key="4">
    <source>
        <dbReference type="Proteomes" id="UP000694392"/>
    </source>
</evidence>
<proteinExistence type="predicted"/>
<dbReference type="GeneTree" id="ENSGT00940000154110"/>
<name>A0A8D0GB33_SPHPU</name>
<reference evidence="3" key="2">
    <citation type="submission" date="2025-09" db="UniProtKB">
        <authorList>
            <consortium name="Ensembl"/>
        </authorList>
    </citation>
    <scope>IDENTIFICATION</scope>
</reference>
<reference evidence="3" key="1">
    <citation type="submission" date="2025-08" db="UniProtKB">
        <authorList>
            <consortium name="Ensembl"/>
        </authorList>
    </citation>
    <scope>IDENTIFICATION</scope>
</reference>
<protein>
    <submittedName>
        <fullName evidence="3">Coiled-coil domain containing 191</fullName>
    </submittedName>
</protein>
<accession>A0A8D0GB33</accession>
<dbReference type="InterPro" id="IPR052270">
    <property type="entry name" value="CACF_protein"/>
</dbReference>
<dbReference type="Ensembl" id="ENSSPUT00000003008.1">
    <property type="protein sequence ID" value="ENSSPUP00000002838.1"/>
    <property type="gene ID" value="ENSSPUG00000002184.1"/>
</dbReference>
<keyword evidence="1" id="KW-0175">Coiled coil</keyword>
<organism evidence="3 4">
    <name type="scientific">Sphenodon punctatus</name>
    <name type="common">Tuatara</name>
    <name type="synonym">Hatteria punctata</name>
    <dbReference type="NCBI Taxonomy" id="8508"/>
    <lineage>
        <taxon>Eukaryota</taxon>
        <taxon>Metazoa</taxon>
        <taxon>Chordata</taxon>
        <taxon>Craniata</taxon>
        <taxon>Vertebrata</taxon>
        <taxon>Euteleostomi</taxon>
        <taxon>Lepidosauria</taxon>
        <taxon>Sphenodontia</taxon>
        <taxon>Sphenodontidae</taxon>
        <taxon>Sphenodon</taxon>
    </lineage>
</organism>
<feature type="coiled-coil region" evidence="1">
    <location>
        <begin position="604"/>
        <end position="662"/>
    </location>
</feature>
<gene>
    <name evidence="3" type="primary">CCDC191</name>
</gene>
<keyword evidence="4" id="KW-1185">Reference proteome</keyword>
<feature type="coiled-coil region" evidence="1">
    <location>
        <begin position="499"/>
        <end position="526"/>
    </location>
</feature>
<feature type="region of interest" description="Disordered" evidence="2">
    <location>
        <begin position="188"/>
        <end position="208"/>
    </location>
</feature>
<dbReference type="PANTHER" id="PTHR22028">
    <property type="entry name" value="SFI1 SPINDLE BODY DOMAIN-CONTAINING PROTEIN-RELATED"/>
    <property type="match status" value="1"/>
</dbReference>
<feature type="coiled-coil region" evidence="1">
    <location>
        <begin position="383"/>
        <end position="410"/>
    </location>
</feature>
<dbReference type="OMA" id="NRWKQFT"/>
<dbReference type="AlphaFoldDB" id="A0A8D0GB33"/>
<dbReference type="Proteomes" id="UP000694392">
    <property type="component" value="Unplaced"/>
</dbReference>
<sequence length="824" mass="97959">MFVSLPLFLLKRVEQASEFAVSQTFYTKKSSYTQRPRSSVLDLETMEQLEDHDEAYAEAQELLNGWMNSKLRLELASDQENDAGDATANLTPPEEPTAGFLKYEKFDDLYGYLEQEMENTTVQDFLQHLLQHEVVECGILEDLRTEEVKEKKKQRDPRITMELRHKQVKENSLRRQKELDLQKQEKALKKSAMSEARQQVQEEDKKKALKARREEEEIRREMVKLRKEMAEKRRIMEEAWKMERRQELGKKQNLAAVGSSHTVPVPLFQEKEKQLKERERRMQELLQQIHRANHKCLQKYFSAWYKLILDCRIKMGKARALADWKCQLKALRAWKDYIWTRKLKAETKKMEIILRDQNRKKQLAAEHHRRWVLRSYLAEWQSWSRAETERRQLQQKKEETRRKMAELLEAASLGKLGAAGSWDVSMTRERENAHNQPVRQGEVNSFPLVSSLLWINHSSKSLPFDLAEFSHQSVDPKQEVGKSTPKLASAFMGHFEHRHAFQQQLIEEQRRQLQEQQEMILELQKNQRLKKAKEEAKQATAVTLALSNPAPKTRKEKQMRGNLSNCKDTVLLRYSGLSNSQGDFMLRTQSQAKRLTNLIHSIRLLCFKAQLKAEKEEYQKKEAAEKQAQLENRQEERRLQKMKELEKQKRMERDHRLQAKAKDHYEKFLLKKQGLEPWKRLREQAQQNMEVAQKHHCSELERKCLRAWFQHVQESLAGKTAQAKELYARLLLRRSFRGWLMVSEGKGFQLTQTTLTMFRAWRQFPALIKEEREKEERREQLRKKVAEILPDFRIRGERRDKRLNRMNPRWQVQLLMGVCIQSLS</sequence>
<dbReference type="PANTHER" id="PTHR22028:SF5">
    <property type="entry name" value="COILED-COIL DOMAIN-CONTAINING PROTEIN 191"/>
    <property type="match status" value="1"/>
</dbReference>
<evidence type="ECO:0000313" key="3">
    <source>
        <dbReference type="Ensembl" id="ENSSPUP00000002838.1"/>
    </source>
</evidence>
<evidence type="ECO:0000256" key="1">
    <source>
        <dbReference type="SAM" id="Coils"/>
    </source>
</evidence>